<accession>A0A418WQH8</accession>
<feature type="domain" description="DNA/RNA non-specific endonuclease/pyrophosphatase/phosphodiesterase" evidence="2">
    <location>
        <begin position="470"/>
        <end position="745"/>
    </location>
</feature>
<dbReference type="Proteomes" id="UP000286100">
    <property type="component" value="Unassembled WGS sequence"/>
</dbReference>
<evidence type="ECO:0000259" key="1">
    <source>
        <dbReference type="SMART" id="SM00477"/>
    </source>
</evidence>
<dbReference type="InterPro" id="IPR020821">
    <property type="entry name" value="ENPP1-3/EXOG-like_nuc-like"/>
</dbReference>
<name>A0A418WQH8_9SPHN</name>
<evidence type="ECO:0000259" key="2">
    <source>
        <dbReference type="SMART" id="SM00892"/>
    </source>
</evidence>
<sequence>MGRKSMKPTSIEAVKARLRSNHDEIIRSMKAASQGNPLAAEPDADRRVARLQSKAHITQREAEVVDATIRAMTAAPRPTAEAAEIAFTKAVLPSTGGAEKIWGDTVDFVNASFLEKGARIARSVGRVSFQNETPLGTGFLIGNGLFLTNHHVIPSAEFARQLAIDFDYELDLVGNRRSVTRFLVDSSVFVTDPDSQDGLDYTIVAVGDRIQGTLPLETFGWSGLSSAGDKHMLGEFANVVQHPSGRFKEVVLRENRLVGRYSNALHYVADTEPGSSGSPVFNSEWRPIALHHWGGPWREVFGDDGTPARVDINEGIRISAIVADLRARLPGMPAAVRERVVAALDMGEQPEANPMKLEPNDEAHACRPTAHAPRIDELGRVSWTVPLEISVQIPALAATPPIPAGPAKAIVDAAVSGELSTAERYRDRGGYKRGFLPDFDIPLPNLGEDVSDQAAPNQIAEAGDNPHELKYRHFSVVMNARRKLAFFTACNIDGNSAKSIDRQTKRVTPLDPDSAGLEAMASDAEADSWRRDSRIGANEYTGDTFYAKQLVPGLPDPDDKRRIARMFQKGHLVRRLDPCWGDDAIALQAEEDSFHWTNCCPQVGFFNQGTATPTKPGTGRGQLWRAVENYVLRNAVAEKQRVTSFTGPIFADNDRDYRGVRVPARFFKITVWVDHGKLQSLAMIADQSQVIEVWPEALFSAGEALDASEAYMDEDELDKVGDFLSTVAAVEAATNLDFGKAVRDADVRKGQGEERIDSVDAISLAPARRRKRA</sequence>
<protein>
    <recommendedName>
        <fullName evidence="5">Serine protease</fullName>
    </recommendedName>
</protein>
<dbReference type="GO" id="GO:0046872">
    <property type="term" value="F:metal ion binding"/>
    <property type="evidence" value="ECO:0007669"/>
    <property type="project" value="InterPro"/>
</dbReference>
<gene>
    <name evidence="3" type="ORF">D3876_04015</name>
</gene>
<dbReference type="PANTHER" id="PTHR36234:SF5">
    <property type="entry name" value="LYSYL ENDOPEPTIDASE"/>
    <property type="match status" value="1"/>
</dbReference>
<dbReference type="InterPro" id="IPR043504">
    <property type="entry name" value="Peptidase_S1_PA_chymotrypsin"/>
</dbReference>
<comment type="caution">
    <text evidence="3">The sequence shown here is derived from an EMBL/GenBank/DDBJ whole genome shotgun (WGS) entry which is preliminary data.</text>
</comment>
<dbReference type="InterPro" id="IPR044929">
    <property type="entry name" value="DNA/RNA_non-sp_Endonuclease_sf"/>
</dbReference>
<dbReference type="EMBL" id="QYUM01000002">
    <property type="protein sequence ID" value="RJF93495.1"/>
    <property type="molecule type" value="Genomic_DNA"/>
</dbReference>
<evidence type="ECO:0000313" key="4">
    <source>
        <dbReference type="Proteomes" id="UP000286100"/>
    </source>
</evidence>
<dbReference type="OrthoDB" id="9811262at2"/>
<dbReference type="InterPro" id="IPR001604">
    <property type="entry name" value="Endo_G_ENPP1-like_dom"/>
</dbReference>
<evidence type="ECO:0000313" key="3">
    <source>
        <dbReference type="EMBL" id="RJF93495.1"/>
    </source>
</evidence>
<dbReference type="PANTHER" id="PTHR36234">
    <property type="entry name" value="LYSYL ENDOPEPTIDASE"/>
    <property type="match status" value="1"/>
</dbReference>
<dbReference type="Gene3D" id="3.40.570.10">
    <property type="entry name" value="Extracellular Endonuclease, subunit A"/>
    <property type="match status" value="1"/>
</dbReference>
<keyword evidence="4" id="KW-1185">Reference proteome</keyword>
<evidence type="ECO:0008006" key="5">
    <source>
        <dbReference type="Google" id="ProtNLM"/>
    </source>
</evidence>
<dbReference type="GO" id="GO:0016787">
    <property type="term" value="F:hydrolase activity"/>
    <property type="evidence" value="ECO:0007669"/>
    <property type="project" value="InterPro"/>
</dbReference>
<dbReference type="SUPFAM" id="SSF50494">
    <property type="entry name" value="Trypsin-like serine proteases"/>
    <property type="match status" value="1"/>
</dbReference>
<dbReference type="InterPro" id="IPR009003">
    <property type="entry name" value="Peptidase_S1_PA"/>
</dbReference>
<dbReference type="AlphaFoldDB" id="A0A418WQH8"/>
<dbReference type="SMART" id="SM00477">
    <property type="entry name" value="NUC"/>
    <property type="match status" value="1"/>
</dbReference>
<dbReference type="Gene3D" id="2.40.10.10">
    <property type="entry name" value="Trypsin-like serine proteases"/>
    <property type="match status" value="2"/>
</dbReference>
<dbReference type="GO" id="GO:0003676">
    <property type="term" value="F:nucleic acid binding"/>
    <property type="evidence" value="ECO:0007669"/>
    <property type="project" value="InterPro"/>
</dbReference>
<proteinExistence type="predicted"/>
<dbReference type="Pfam" id="PF13365">
    <property type="entry name" value="Trypsin_2"/>
    <property type="match status" value="1"/>
</dbReference>
<dbReference type="SUPFAM" id="SSF54060">
    <property type="entry name" value="His-Me finger endonucleases"/>
    <property type="match status" value="1"/>
</dbReference>
<feature type="domain" description="ENPP1-3/EXOG-like endonuclease/phosphodiesterase" evidence="1">
    <location>
        <begin position="471"/>
        <end position="745"/>
    </location>
</feature>
<dbReference type="InterPro" id="IPR044925">
    <property type="entry name" value="His-Me_finger_sf"/>
</dbReference>
<dbReference type="SMART" id="SM00892">
    <property type="entry name" value="Endonuclease_NS"/>
    <property type="match status" value="1"/>
</dbReference>
<reference evidence="3 4" key="1">
    <citation type="submission" date="2018-09" db="EMBL/GenBank/DDBJ databases">
        <authorList>
            <person name="Zhu H."/>
        </authorList>
    </citation>
    <scope>NUCLEOTIDE SEQUENCE [LARGE SCALE GENOMIC DNA]</scope>
    <source>
        <strain evidence="3 4">K2R01-6</strain>
    </source>
</reference>
<dbReference type="Pfam" id="PF01223">
    <property type="entry name" value="Endonuclease_NS"/>
    <property type="match status" value="1"/>
</dbReference>
<organism evidence="3 4">
    <name type="scientific">Sphingomonas cavernae</name>
    <dbReference type="NCBI Taxonomy" id="2320861"/>
    <lineage>
        <taxon>Bacteria</taxon>
        <taxon>Pseudomonadati</taxon>
        <taxon>Pseudomonadota</taxon>
        <taxon>Alphaproteobacteria</taxon>
        <taxon>Sphingomonadales</taxon>
        <taxon>Sphingomonadaceae</taxon>
        <taxon>Sphingomonas</taxon>
    </lineage>
</organism>